<feature type="region of interest" description="Disordered" evidence="5">
    <location>
        <begin position="47"/>
        <end position="81"/>
    </location>
</feature>
<feature type="compositionally biased region" description="Basic and acidic residues" evidence="5">
    <location>
        <begin position="49"/>
        <end position="58"/>
    </location>
</feature>
<evidence type="ECO:0000256" key="3">
    <source>
        <dbReference type="ARBA" id="ARBA00022833"/>
    </source>
</evidence>
<reference evidence="8 9" key="1">
    <citation type="submission" date="2025-04" db="UniProtKB">
        <authorList>
            <consortium name="RefSeq"/>
        </authorList>
    </citation>
    <scope>IDENTIFICATION</scope>
</reference>
<dbReference type="AlphaFoldDB" id="A0A6J0J244"/>
<dbReference type="SUPFAM" id="SSF57850">
    <property type="entry name" value="RING/U-box"/>
    <property type="match status" value="1"/>
</dbReference>
<evidence type="ECO:0000313" key="9">
    <source>
        <dbReference type="RefSeq" id="XP_017693094.1"/>
    </source>
</evidence>
<dbReference type="InterPro" id="IPR013083">
    <property type="entry name" value="Znf_RING/FYVE/PHD"/>
</dbReference>
<dbReference type="GO" id="GO:0008270">
    <property type="term" value="F:zinc ion binding"/>
    <property type="evidence" value="ECO:0007669"/>
    <property type="project" value="UniProtKB-KW"/>
</dbReference>
<dbReference type="Gene3D" id="3.30.40.10">
    <property type="entry name" value="Zinc/RING finger domain, C3HC4 (zinc finger)"/>
    <property type="match status" value="1"/>
</dbReference>
<dbReference type="OrthoDB" id="6105938at2759"/>
<evidence type="ECO:0000256" key="5">
    <source>
        <dbReference type="SAM" id="MobiDB-lite"/>
    </source>
</evidence>
<dbReference type="InterPro" id="IPR001841">
    <property type="entry name" value="Znf_RING"/>
</dbReference>
<dbReference type="InterPro" id="IPR018957">
    <property type="entry name" value="Znf_C3HC4_RING-type"/>
</dbReference>
<dbReference type="PROSITE" id="PS50089">
    <property type="entry name" value="ZF_RING_2"/>
    <property type="match status" value="1"/>
</dbReference>
<evidence type="ECO:0000256" key="2">
    <source>
        <dbReference type="ARBA" id="ARBA00022771"/>
    </source>
</evidence>
<feature type="domain" description="RING-type" evidence="6">
    <location>
        <begin position="104"/>
        <end position="149"/>
    </location>
</feature>
<organism evidence="7 8">
    <name type="scientific">Lepidothrix coronata</name>
    <name type="common">blue-crowned manakin</name>
    <dbReference type="NCBI Taxonomy" id="321398"/>
    <lineage>
        <taxon>Eukaryota</taxon>
        <taxon>Metazoa</taxon>
        <taxon>Chordata</taxon>
        <taxon>Craniata</taxon>
        <taxon>Vertebrata</taxon>
        <taxon>Euteleostomi</taxon>
        <taxon>Archelosauria</taxon>
        <taxon>Archosauria</taxon>
        <taxon>Dinosauria</taxon>
        <taxon>Saurischia</taxon>
        <taxon>Theropoda</taxon>
        <taxon>Coelurosauria</taxon>
        <taxon>Aves</taxon>
        <taxon>Neognathae</taxon>
        <taxon>Neoaves</taxon>
        <taxon>Telluraves</taxon>
        <taxon>Australaves</taxon>
        <taxon>Passeriformes</taxon>
        <taxon>Pipridae</taxon>
        <taxon>Lepidothrix</taxon>
    </lineage>
</organism>
<gene>
    <name evidence="8 9" type="primary">LOC108508644</name>
</gene>
<dbReference type="SMART" id="SM00184">
    <property type="entry name" value="RING"/>
    <property type="match status" value="1"/>
</dbReference>
<sequence>MSDTEEELRDNNGTWPTGPVSSPVWVDMNSELPEEYIQQMRNLSLTSHQESDRSVLSRDDEDETTVNDVYGTATASEQQVSPEEQIARLRSVLSSPWPPGTIWCPICTDLCSKILRSERLVLATLCGHLFCSQCLPVAIEITGACPTCSRELTHRQYHPIYL</sequence>
<proteinExistence type="predicted"/>
<keyword evidence="7" id="KW-1185">Reference proteome</keyword>
<dbReference type="RefSeq" id="XP_017693093.1">
    <property type="nucleotide sequence ID" value="XM_017837604.1"/>
</dbReference>
<dbReference type="RefSeq" id="XP_017693094.1">
    <property type="nucleotide sequence ID" value="XM_017837605.1"/>
</dbReference>
<accession>A0A6J0J244</accession>
<evidence type="ECO:0000256" key="4">
    <source>
        <dbReference type="PROSITE-ProRule" id="PRU00175"/>
    </source>
</evidence>
<dbReference type="GeneID" id="108508644"/>
<evidence type="ECO:0000313" key="7">
    <source>
        <dbReference type="Proteomes" id="UP000504624"/>
    </source>
</evidence>
<evidence type="ECO:0000259" key="6">
    <source>
        <dbReference type="PROSITE" id="PS50089"/>
    </source>
</evidence>
<keyword evidence="2 4" id="KW-0863">Zinc-finger</keyword>
<dbReference type="InterPro" id="IPR047134">
    <property type="entry name" value="RNF4"/>
</dbReference>
<keyword evidence="1" id="KW-0479">Metal-binding</keyword>
<evidence type="ECO:0000256" key="1">
    <source>
        <dbReference type="ARBA" id="ARBA00022723"/>
    </source>
</evidence>
<dbReference type="InterPro" id="IPR017907">
    <property type="entry name" value="Znf_RING_CS"/>
</dbReference>
<feature type="region of interest" description="Disordered" evidence="5">
    <location>
        <begin position="1"/>
        <end position="23"/>
    </location>
</feature>
<dbReference type="GO" id="GO:0045944">
    <property type="term" value="P:positive regulation of transcription by RNA polymerase II"/>
    <property type="evidence" value="ECO:0007669"/>
    <property type="project" value="TreeGrafter"/>
</dbReference>
<protein>
    <submittedName>
        <fullName evidence="8 9">E3 ubiquitin-protein ligase RNF4-like</fullName>
    </submittedName>
</protein>
<dbReference type="PROSITE" id="PS00518">
    <property type="entry name" value="ZF_RING_1"/>
    <property type="match status" value="1"/>
</dbReference>
<keyword evidence="3" id="KW-0862">Zinc</keyword>
<name>A0A6J0J244_9PASS</name>
<dbReference type="PANTHER" id="PTHR23041:SF78">
    <property type="entry name" value="E3 UBIQUITIN-PROTEIN LIGASE RNF4"/>
    <property type="match status" value="1"/>
</dbReference>
<dbReference type="Proteomes" id="UP000504624">
    <property type="component" value="Unplaced"/>
</dbReference>
<evidence type="ECO:0000313" key="8">
    <source>
        <dbReference type="RefSeq" id="XP_017693093.1"/>
    </source>
</evidence>
<dbReference type="PANTHER" id="PTHR23041">
    <property type="entry name" value="RING FINGER DOMAIN-CONTAINING"/>
    <property type="match status" value="1"/>
</dbReference>
<dbReference type="Pfam" id="PF00097">
    <property type="entry name" value="zf-C3HC4"/>
    <property type="match status" value="1"/>
</dbReference>